<feature type="domain" description="PEP-utilising enzyme mobile" evidence="2">
    <location>
        <begin position="790"/>
        <end position="860"/>
    </location>
</feature>
<protein>
    <submittedName>
        <fullName evidence="4">Phosphoenolpyruvate synthase</fullName>
    </submittedName>
</protein>
<dbReference type="SUPFAM" id="SSF56059">
    <property type="entry name" value="Glutathione synthetase ATP-binding domain-like"/>
    <property type="match status" value="1"/>
</dbReference>
<dbReference type="Proteomes" id="UP001500729">
    <property type="component" value="Unassembled WGS sequence"/>
</dbReference>
<dbReference type="Gene3D" id="3.50.30.10">
    <property type="entry name" value="Phosphohistidine domain"/>
    <property type="match status" value="1"/>
</dbReference>
<dbReference type="InterPro" id="IPR002192">
    <property type="entry name" value="PPDK_AMP/ATP-bd"/>
</dbReference>
<evidence type="ECO:0000313" key="4">
    <source>
        <dbReference type="EMBL" id="GAA0545937.1"/>
    </source>
</evidence>
<dbReference type="Gene3D" id="3.30.1490.20">
    <property type="entry name" value="ATP-grasp fold, A domain"/>
    <property type="match status" value="1"/>
</dbReference>
<organism evidence="4 5">
    <name type="scientific">Saccharopolyspora erythraea</name>
    <name type="common">Streptomyces erythraeus</name>
    <dbReference type="NCBI Taxonomy" id="1836"/>
    <lineage>
        <taxon>Bacteria</taxon>
        <taxon>Bacillati</taxon>
        <taxon>Actinomycetota</taxon>
        <taxon>Actinomycetes</taxon>
        <taxon>Pseudonocardiales</taxon>
        <taxon>Pseudonocardiaceae</taxon>
        <taxon>Saccharopolyspora</taxon>
    </lineage>
</organism>
<reference evidence="4 5" key="1">
    <citation type="journal article" date="2019" name="Int. J. Syst. Evol. Microbiol.">
        <title>The Global Catalogue of Microorganisms (GCM) 10K type strain sequencing project: providing services to taxonomists for standard genome sequencing and annotation.</title>
        <authorList>
            <consortium name="The Broad Institute Genomics Platform"/>
            <consortium name="The Broad Institute Genome Sequencing Center for Infectious Disease"/>
            <person name="Wu L."/>
            <person name="Ma J."/>
        </authorList>
    </citation>
    <scope>NUCLEOTIDE SEQUENCE [LARGE SCALE GENOMIC DNA]</scope>
    <source>
        <strain evidence="4 5">JCM 10303</strain>
    </source>
</reference>
<dbReference type="Gene3D" id="3.30.470.20">
    <property type="entry name" value="ATP-grasp fold, B domain"/>
    <property type="match status" value="1"/>
</dbReference>
<dbReference type="EMBL" id="BAAAGS010000040">
    <property type="protein sequence ID" value="GAA0545937.1"/>
    <property type="molecule type" value="Genomic_DNA"/>
</dbReference>
<feature type="domain" description="Pyruvate phosphate dikinase AMP/ATP-binding" evidence="3">
    <location>
        <begin position="23"/>
        <end position="306"/>
    </location>
</feature>
<dbReference type="InterPro" id="IPR013815">
    <property type="entry name" value="ATP_grasp_subdomain_1"/>
</dbReference>
<evidence type="ECO:0000256" key="1">
    <source>
        <dbReference type="SAM" id="MobiDB-lite"/>
    </source>
</evidence>
<feature type="region of interest" description="Disordered" evidence="1">
    <location>
        <begin position="239"/>
        <end position="258"/>
    </location>
</feature>
<name>A0ABN1DKQ9_SACER</name>
<gene>
    <name evidence="4" type="ORF">GCM10009533_51030</name>
</gene>
<accession>A0ABN1DKQ9</accession>
<keyword evidence="5" id="KW-1185">Reference proteome</keyword>
<dbReference type="InterPro" id="IPR036637">
    <property type="entry name" value="Phosphohistidine_dom_sf"/>
</dbReference>
<dbReference type="SUPFAM" id="SSF52009">
    <property type="entry name" value="Phosphohistidine domain"/>
    <property type="match status" value="1"/>
</dbReference>
<evidence type="ECO:0000259" key="2">
    <source>
        <dbReference type="Pfam" id="PF00391"/>
    </source>
</evidence>
<comment type="caution">
    <text evidence="4">The sequence shown here is derived from an EMBL/GenBank/DDBJ whole genome shotgun (WGS) entry which is preliminary data.</text>
</comment>
<dbReference type="Pfam" id="PF01326">
    <property type="entry name" value="PPDK_N"/>
    <property type="match status" value="1"/>
</dbReference>
<dbReference type="InterPro" id="IPR008279">
    <property type="entry name" value="PEP-util_enz_mobile_dom"/>
</dbReference>
<dbReference type="PANTHER" id="PTHR43615">
    <property type="entry name" value="PHOSPHOENOLPYRUVATE SYNTHASE-RELATED"/>
    <property type="match status" value="1"/>
</dbReference>
<evidence type="ECO:0000259" key="3">
    <source>
        <dbReference type="Pfam" id="PF01326"/>
    </source>
</evidence>
<dbReference type="InterPro" id="IPR051549">
    <property type="entry name" value="PEP_Utilizing_Enz"/>
</dbReference>
<dbReference type="Pfam" id="PF00391">
    <property type="entry name" value="PEP-utilizers"/>
    <property type="match status" value="1"/>
</dbReference>
<sequence length="874" mass="92055">MSTVETTTGQVLDLSRIDAGMGEVVGGKAANLGELLAAGVRVPPGFCLTTRAYDEVCAAAVGDALDGLPSTAAEIRDRLTGVEMPAALADTVTTAYAALGDDVPVAVRSSATAEDLPHASFAGQQDTYLNVIGASALLDAVRRCWASLWTDRAVAYREANGIDHRAVKLAVVVQRMVDAQVSGVLFTANPVTGNRGETVVDANTGLGESVVSGAVNPDHFVVDTATGAVLTRQLGDKAVSVRPKPGGGTETVAGNGSPTLDDDALRALTAAGAAVQRHYGAPQDIEWAVDAAGTLWVTQARPVTTLFPLPAERRDGVRAYFSVNVAQGVYRPLTPMGAAVLRGLGVGFMRRVGLPVDRDSPPVWRQAGGWVFFDITDVVRHPVGRRVLPKLLAMMEVRTGKVVDGMLDDPRFAVRRGSSLPLLRRFAGIAARLRVPVAVARTLASPASARAHASRVADEIRRELARPHPSGTAERLAHARRVVPDVVVPRVAGLIPKLFTGMSLSKLMPSVLGPDVTAEEAQILLRGIPHNVTTEMDLELWRLAQSVEPGTTAEELAERYREGRLPGSVQAALESFFDRHGHRAVAEIDAGMPRWADDPTQVLGLVANYVSSAGGGHAADEQYRLGVAEAEAKAAEVVGRLRRTSPLRARAAAFTIDRIRGIVGIREMPKYCMVLGVAHVRRALRAVGADLVASGRLDAVDDVFFLDFDEVEEAVTGADLRGLVTTRRGTHERELRRRHLPRLLLSDGTEPEAAMLTETADGVLTGTSASAGTITGPAKVVRDPVGVELAPGEILVAPSTDPGWTPLFLTAGGLVMEMGGPNSHGATVAREYGIPAVVGVPAATERIRTGDRITVDGSAGTVELPGAAEESAAT</sequence>
<dbReference type="PANTHER" id="PTHR43615:SF1">
    <property type="entry name" value="PPDK_N DOMAIN-CONTAINING PROTEIN"/>
    <property type="match status" value="1"/>
</dbReference>
<proteinExistence type="predicted"/>
<evidence type="ECO:0000313" key="5">
    <source>
        <dbReference type="Proteomes" id="UP001500729"/>
    </source>
</evidence>